<organism evidence="1 2">
    <name type="scientific">Aureispira anguillae</name>
    <dbReference type="NCBI Taxonomy" id="2864201"/>
    <lineage>
        <taxon>Bacteria</taxon>
        <taxon>Pseudomonadati</taxon>
        <taxon>Bacteroidota</taxon>
        <taxon>Saprospiria</taxon>
        <taxon>Saprospirales</taxon>
        <taxon>Saprospiraceae</taxon>
        <taxon>Aureispira</taxon>
    </lineage>
</organism>
<name>A0A916DUX2_9BACT</name>
<gene>
    <name evidence="1" type="ORF">AsAng_0053090</name>
</gene>
<keyword evidence="2" id="KW-1185">Reference proteome</keyword>
<evidence type="ECO:0000313" key="1">
    <source>
        <dbReference type="EMBL" id="BDS14529.1"/>
    </source>
</evidence>
<proteinExistence type="predicted"/>
<reference evidence="1" key="1">
    <citation type="submission" date="2022-09" db="EMBL/GenBank/DDBJ databases">
        <title>Aureispira anguillicida sp. nov., isolated from Leptocephalus of Japanese eel Anguilla japonica.</title>
        <authorList>
            <person name="Yuasa K."/>
            <person name="Mekata T."/>
            <person name="Ikunari K."/>
        </authorList>
    </citation>
    <scope>NUCLEOTIDE SEQUENCE</scope>
    <source>
        <strain evidence="1">EL160426</strain>
    </source>
</reference>
<dbReference type="AlphaFoldDB" id="A0A916DUX2"/>
<protein>
    <submittedName>
        <fullName evidence="1">Uncharacterized protein</fullName>
    </submittedName>
</protein>
<evidence type="ECO:0000313" key="2">
    <source>
        <dbReference type="Proteomes" id="UP001060919"/>
    </source>
</evidence>
<dbReference type="Proteomes" id="UP001060919">
    <property type="component" value="Chromosome"/>
</dbReference>
<sequence>MMNRMKKELLVLRQTAAFVQKDFEVEHIPSDVTEAELLAFLEHFIQNLIDNDLEQLFYILYRLDINERKVHQALAPSASELPHQVLAQLIFQREKQKAITRIEYAAENKDEGDGWNN</sequence>
<dbReference type="KEGG" id="aup:AsAng_0053090"/>
<dbReference type="EMBL" id="AP026867">
    <property type="protein sequence ID" value="BDS14529.1"/>
    <property type="molecule type" value="Genomic_DNA"/>
</dbReference>
<accession>A0A916DUX2</accession>